<dbReference type="InterPro" id="IPR045175">
    <property type="entry name" value="M28_fam"/>
</dbReference>
<dbReference type="KEGG" id="aswu:HUW51_19055"/>
<evidence type="ECO:0000313" key="9">
    <source>
        <dbReference type="EMBL" id="QNF34725.1"/>
    </source>
</evidence>
<dbReference type="AlphaFoldDB" id="A0A7G7GC41"/>
<feature type="chain" id="PRO_5028807898" evidence="7">
    <location>
        <begin position="23"/>
        <end position="546"/>
    </location>
</feature>
<evidence type="ECO:0000256" key="3">
    <source>
        <dbReference type="ARBA" id="ARBA00022723"/>
    </source>
</evidence>
<name>A0A7G7GC41_9BACT</name>
<gene>
    <name evidence="9" type="ORF">HUW51_19055</name>
</gene>
<dbReference type="PANTHER" id="PTHR12147:SF56">
    <property type="entry name" value="AMINOPEPTIDASE YDR415C-RELATED"/>
    <property type="match status" value="1"/>
</dbReference>
<keyword evidence="4 7" id="KW-0732">Signal</keyword>
<evidence type="ECO:0000313" key="10">
    <source>
        <dbReference type="Proteomes" id="UP000515237"/>
    </source>
</evidence>
<keyword evidence="5" id="KW-0378">Hydrolase</keyword>
<dbReference type="InterPro" id="IPR007484">
    <property type="entry name" value="Peptidase_M28"/>
</dbReference>
<reference evidence="9 10" key="1">
    <citation type="journal article" date="2018" name="Int. J. Syst. Evol. Microbiol.">
        <title>Adhaeribacter swui sp. nov., isolated from wet mud.</title>
        <authorList>
            <person name="Kim D.U."/>
            <person name="Kim K.W."/>
            <person name="Kang M.S."/>
            <person name="Kim J.Y."/>
            <person name="Jang J.H."/>
            <person name="Kim M.K."/>
        </authorList>
    </citation>
    <scope>NUCLEOTIDE SEQUENCE [LARGE SCALE GENOMIC DNA]</scope>
    <source>
        <strain evidence="9 10">KCTC 52873</strain>
    </source>
</reference>
<sequence length="546" mass="59759">MKFSFALILTALLGLRISAAEAQISKKDKNVSSILKNVNPSDLEAHVRYLADDRLQGRLPGTPGYQIAVDYVVNHFKTAGVEPAGENNSYLQTVRLRKAFTNQQAAIALNDGRGNEENLKNGEDFILYPHFEDPQVSLQAPLVFVGSGISAPELNYDDYAGINVRGKIVVIRRGAPQSFPSSVAASSMNLNTLLQTALDHGAIGVIIGAPTNHVTAPKRITGLRLPDGKMAPSGSYISDKIKVLSVFNRQRFNQLLQQANLDTARIYTSLRTGKPASAEMPQVLKATYTNTYQDITSYNVIGKITGSDPVLKNEYVVHTAHLDHMGISTPVKGDSIYNGAHDNASGVACLLEISKLYTQLKNKPKRSVLIALVTGEEMGLLGSSYFTMRPVVPVNSIVANINTDMPTLIAPLLSVVALGAEHSSLSKQVKEAANYLNLSVESDPEPEQNRFVRSDQYSFVKQGIPALHIKYGNKTADGANNLNLTVQQWRETYYHKPQDDINGIFDFKAGKTYTQLNFLISYQVAQNVNQPTWNPDSFFSKTATGK</sequence>
<organism evidence="9 10">
    <name type="scientific">Adhaeribacter swui</name>
    <dbReference type="NCBI Taxonomy" id="2086471"/>
    <lineage>
        <taxon>Bacteria</taxon>
        <taxon>Pseudomonadati</taxon>
        <taxon>Bacteroidota</taxon>
        <taxon>Cytophagia</taxon>
        <taxon>Cytophagales</taxon>
        <taxon>Hymenobacteraceae</taxon>
        <taxon>Adhaeribacter</taxon>
    </lineage>
</organism>
<dbReference type="InterPro" id="IPR046450">
    <property type="entry name" value="PA_dom_sf"/>
</dbReference>
<dbReference type="SUPFAM" id="SSF52025">
    <property type="entry name" value="PA domain"/>
    <property type="match status" value="1"/>
</dbReference>
<dbReference type="RefSeq" id="WP_185271220.1">
    <property type="nucleotide sequence ID" value="NZ_CP055156.1"/>
</dbReference>
<keyword evidence="2" id="KW-0645">Protease</keyword>
<keyword evidence="1" id="KW-0031">Aminopeptidase</keyword>
<evidence type="ECO:0000256" key="4">
    <source>
        <dbReference type="ARBA" id="ARBA00022729"/>
    </source>
</evidence>
<dbReference type="Gene3D" id="3.50.30.30">
    <property type="match status" value="1"/>
</dbReference>
<dbReference type="GO" id="GO:0046872">
    <property type="term" value="F:metal ion binding"/>
    <property type="evidence" value="ECO:0007669"/>
    <property type="project" value="UniProtKB-KW"/>
</dbReference>
<feature type="domain" description="Peptidase M28" evidence="8">
    <location>
        <begin position="299"/>
        <end position="504"/>
    </location>
</feature>
<dbReference type="SUPFAM" id="SSF53187">
    <property type="entry name" value="Zn-dependent exopeptidases"/>
    <property type="match status" value="1"/>
</dbReference>
<keyword evidence="6" id="KW-0862">Zinc</keyword>
<evidence type="ECO:0000256" key="7">
    <source>
        <dbReference type="SAM" id="SignalP"/>
    </source>
</evidence>
<dbReference type="Pfam" id="PF04389">
    <property type="entry name" value="Peptidase_M28"/>
    <property type="match status" value="1"/>
</dbReference>
<protein>
    <submittedName>
        <fullName evidence="9">M28 family peptidase</fullName>
    </submittedName>
</protein>
<dbReference type="Proteomes" id="UP000515237">
    <property type="component" value="Chromosome"/>
</dbReference>
<dbReference type="EMBL" id="CP055156">
    <property type="protein sequence ID" value="QNF34725.1"/>
    <property type="molecule type" value="Genomic_DNA"/>
</dbReference>
<proteinExistence type="predicted"/>
<dbReference type="GO" id="GO:0006508">
    <property type="term" value="P:proteolysis"/>
    <property type="evidence" value="ECO:0007669"/>
    <property type="project" value="UniProtKB-KW"/>
</dbReference>
<keyword evidence="3" id="KW-0479">Metal-binding</keyword>
<dbReference type="GO" id="GO:0008235">
    <property type="term" value="F:metalloexopeptidase activity"/>
    <property type="evidence" value="ECO:0007669"/>
    <property type="project" value="InterPro"/>
</dbReference>
<evidence type="ECO:0000256" key="2">
    <source>
        <dbReference type="ARBA" id="ARBA00022670"/>
    </source>
</evidence>
<evidence type="ECO:0000256" key="1">
    <source>
        <dbReference type="ARBA" id="ARBA00022438"/>
    </source>
</evidence>
<dbReference type="GO" id="GO:0004177">
    <property type="term" value="F:aminopeptidase activity"/>
    <property type="evidence" value="ECO:0007669"/>
    <property type="project" value="UniProtKB-KW"/>
</dbReference>
<evidence type="ECO:0000256" key="6">
    <source>
        <dbReference type="ARBA" id="ARBA00022833"/>
    </source>
</evidence>
<dbReference type="Gene3D" id="3.40.630.10">
    <property type="entry name" value="Zn peptidases"/>
    <property type="match status" value="2"/>
</dbReference>
<dbReference type="PANTHER" id="PTHR12147">
    <property type="entry name" value="METALLOPEPTIDASE M28 FAMILY MEMBER"/>
    <property type="match status" value="1"/>
</dbReference>
<evidence type="ECO:0000256" key="5">
    <source>
        <dbReference type="ARBA" id="ARBA00022801"/>
    </source>
</evidence>
<accession>A0A7G7GC41</accession>
<keyword evidence="10" id="KW-1185">Reference proteome</keyword>
<feature type="signal peptide" evidence="7">
    <location>
        <begin position="1"/>
        <end position="22"/>
    </location>
</feature>
<evidence type="ECO:0000259" key="8">
    <source>
        <dbReference type="Pfam" id="PF04389"/>
    </source>
</evidence>